<feature type="region of interest" description="Disordered" evidence="1">
    <location>
        <begin position="177"/>
        <end position="240"/>
    </location>
</feature>
<evidence type="ECO:0000313" key="3">
    <source>
        <dbReference type="Proteomes" id="UP001176521"/>
    </source>
</evidence>
<feature type="compositionally biased region" description="Low complexity" evidence="1">
    <location>
        <begin position="119"/>
        <end position="130"/>
    </location>
</feature>
<protein>
    <submittedName>
        <fullName evidence="2">Uncharacterized protein</fullName>
    </submittedName>
</protein>
<proteinExistence type="predicted"/>
<feature type="compositionally biased region" description="Polar residues" evidence="1">
    <location>
        <begin position="203"/>
        <end position="223"/>
    </location>
</feature>
<reference evidence="2" key="1">
    <citation type="journal article" date="2023" name="PhytoFront">
        <title>Draft Genome Resources of Seven Strains of Tilletia horrida, Causal Agent of Kernel Smut of Rice.</title>
        <authorList>
            <person name="Khanal S."/>
            <person name="Antony Babu S."/>
            <person name="Zhou X.G."/>
        </authorList>
    </citation>
    <scope>NUCLEOTIDE SEQUENCE</scope>
    <source>
        <strain evidence="2">TX3</strain>
    </source>
</reference>
<keyword evidence="3" id="KW-1185">Reference proteome</keyword>
<feature type="compositionally biased region" description="Low complexity" evidence="1">
    <location>
        <begin position="504"/>
        <end position="521"/>
    </location>
</feature>
<gene>
    <name evidence="2" type="ORF">OC842_000371</name>
</gene>
<feature type="region of interest" description="Disordered" evidence="1">
    <location>
        <begin position="111"/>
        <end position="130"/>
    </location>
</feature>
<comment type="caution">
    <text evidence="2">The sequence shown here is derived from an EMBL/GenBank/DDBJ whole genome shotgun (WGS) entry which is preliminary data.</text>
</comment>
<dbReference type="EMBL" id="JAPDMQ010000010">
    <property type="protein sequence ID" value="KAK0540599.1"/>
    <property type="molecule type" value="Genomic_DNA"/>
</dbReference>
<organism evidence="2 3">
    <name type="scientific">Tilletia horrida</name>
    <dbReference type="NCBI Taxonomy" id="155126"/>
    <lineage>
        <taxon>Eukaryota</taxon>
        <taxon>Fungi</taxon>
        <taxon>Dikarya</taxon>
        <taxon>Basidiomycota</taxon>
        <taxon>Ustilaginomycotina</taxon>
        <taxon>Exobasidiomycetes</taxon>
        <taxon>Tilletiales</taxon>
        <taxon>Tilletiaceae</taxon>
        <taxon>Tilletia</taxon>
    </lineage>
</organism>
<evidence type="ECO:0000256" key="1">
    <source>
        <dbReference type="SAM" id="MobiDB-lite"/>
    </source>
</evidence>
<feature type="compositionally biased region" description="Polar residues" evidence="1">
    <location>
        <begin position="593"/>
        <end position="610"/>
    </location>
</feature>
<evidence type="ECO:0000313" key="2">
    <source>
        <dbReference type="EMBL" id="KAK0540599.1"/>
    </source>
</evidence>
<feature type="region of interest" description="Disordered" evidence="1">
    <location>
        <begin position="373"/>
        <end position="428"/>
    </location>
</feature>
<dbReference type="AlphaFoldDB" id="A0AAN6GI87"/>
<feature type="region of interest" description="Disordered" evidence="1">
    <location>
        <begin position="577"/>
        <end position="610"/>
    </location>
</feature>
<dbReference type="Proteomes" id="UP001176521">
    <property type="component" value="Unassembled WGS sequence"/>
</dbReference>
<name>A0AAN6GI87_9BASI</name>
<sequence>MITASPRHHVLSTTTSITTKEKASFRRRTWKALTSISRNGRLSAMFSPSKSQANDTIDRLYGPNAIYLSASYAETSPSIAFSASRASIPLTPESDLASVGHEPVHVLRGSRGAFGHRPSTSSGTNSTTLCNTLSSSSTTTMRMIGNPTINSSISVTTRPGKYSTPLDDILSVKSPTLDLTQDGTLPSLAPAPRPSRSRQALSNNHSSSHMSCTPVASTASCSTYRPRPATAPFRPSAEFNSGSERTVNAITIDTTRSAQAAVMPLQPLNTLPPSISMECLQSPPDPDLRLRHLAANHRGGCFTDDSIDLLSRHSSLEMDRSDLRRERSVSISSIGTFGRIQVASLTAVLNEHAVGASPVTDTTALHVRSNRSSSSSFLLLPPEPRSGRASSVTPLLSTASKIATSAPTSPASTEHHPQQQQHQSRLPRPICGSARTIVDIATPTSPDFPAPFGNALHGHAVAAVTRDLSESVSPLLIPPGLVAASIPPASARLSLLVAPACAPSSSSSSSRYSRVSHSTDSPCSRRWPWLEPSSPLPARTPDEPVEANFAAADGGSGSLSVSGGGITAATLTAAFSNTGLGSTKSSNEDDSDGNSLASRSCSGSGEINGNNTAETDFHSLPSVSAASTPAWTVEEVDAFDSLLDHHLQQQELEQREGQRQRQLQLQLNTQTVVVQFEIMTGAAAVAAPPAAAAAAAAVPSSACPARVGATAAKPAPHPTDVPSKPTPMPAVLGSFVLQAPPAGRIRTKRLVSVPLP</sequence>
<feature type="compositionally biased region" description="Polar residues" evidence="1">
    <location>
        <begin position="388"/>
        <end position="424"/>
    </location>
</feature>
<feature type="region of interest" description="Disordered" evidence="1">
    <location>
        <begin position="503"/>
        <end position="528"/>
    </location>
</feature>
<accession>A0AAN6GI87</accession>